<reference evidence="1" key="1">
    <citation type="submission" date="2020-03" db="EMBL/GenBank/DDBJ databases">
        <title>Phycicoccus flavus sp. nov., a novel endophytic actinobacterium isolated from branch of Kandelia candel.</title>
        <authorList>
            <person name="Tuo L."/>
        </authorList>
    </citation>
    <scope>NUCLEOTIDE SEQUENCE</scope>
    <source>
        <strain evidence="1">CMS6Z-2</strain>
    </source>
</reference>
<keyword evidence="2" id="KW-1185">Reference proteome</keyword>
<evidence type="ECO:0000313" key="2">
    <source>
        <dbReference type="Proteomes" id="UP000287866"/>
    </source>
</evidence>
<dbReference type="Proteomes" id="UP000287866">
    <property type="component" value="Unassembled WGS sequence"/>
</dbReference>
<dbReference type="SUPFAM" id="SSF56112">
    <property type="entry name" value="Protein kinase-like (PK-like)"/>
    <property type="match status" value="1"/>
</dbReference>
<dbReference type="Pfam" id="PF10009">
    <property type="entry name" value="DUF2252"/>
    <property type="match status" value="1"/>
</dbReference>
<name>A0A8T6R5B6_9MICO</name>
<dbReference type="InterPro" id="IPR011009">
    <property type="entry name" value="Kinase-like_dom_sf"/>
</dbReference>
<dbReference type="InterPro" id="IPR018721">
    <property type="entry name" value="DUF2252"/>
</dbReference>
<proteinExistence type="predicted"/>
<dbReference type="AlphaFoldDB" id="A0A8T6R5B6"/>
<comment type="caution">
    <text evidence="1">The sequence shown here is derived from an EMBL/GenBank/DDBJ whole genome shotgun (WGS) entry which is preliminary data.</text>
</comment>
<accession>A0A8T6R5B6</accession>
<dbReference type="PANTHER" id="PTHR39441:SF1">
    <property type="entry name" value="DUF2252 DOMAIN-CONTAINING PROTEIN"/>
    <property type="match status" value="1"/>
</dbReference>
<organism evidence="1 2">
    <name type="scientific">Phycicoccus flavus</name>
    <dbReference type="NCBI Taxonomy" id="2502783"/>
    <lineage>
        <taxon>Bacteria</taxon>
        <taxon>Bacillati</taxon>
        <taxon>Actinomycetota</taxon>
        <taxon>Actinomycetes</taxon>
        <taxon>Micrococcales</taxon>
        <taxon>Intrasporangiaceae</taxon>
        <taxon>Phycicoccus</taxon>
    </lineage>
</organism>
<gene>
    <name evidence="1" type="ORF">EPD83_012500</name>
</gene>
<dbReference type="PANTHER" id="PTHR39441">
    <property type="entry name" value="DUF2252 DOMAIN-CONTAINING PROTEIN"/>
    <property type="match status" value="1"/>
</dbReference>
<sequence>MGDRDGASRLDAFRRLAEARAGGDMVPLPRNIDGHDRRIHVRQTIREDHQSRIASASDDAKEKFDKLSGSLFSFFRGTALLFYRDMAGEDAWMPTVLCLGDVHPENFGVMPSADNVPFFGVNDFDEAYYAPFTWDLKRGAVGFILGAEEEGGKGRKKQRRIAEMFIKGYVEGMSRFARDGDETHHQLRIDNAPKIVKTLLEDSLNARAEWLKEDYHDEYGRGFRASKKLVPESTRVEEFQEVLNRFVEESGMTVPPRAGEMKVKDVAARIGQGTASLGLTRYYVLVEGPTKDGSDDVIIELKQARRSALDGLVPPTDFGIQGTGERITEAARVQLVNGDVFFGHVEHEDMSFMTRERSPYKNEIDLDELSTKAWRKYARLCGQTLAHAHALSDDAGERDVDIEPLILDAIGPPKLFLEDMLAFAMDAADRVRRDHAHFRADHALGAFASVDRVFR</sequence>
<dbReference type="EMBL" id="SAYU02000040">
    <property type="protein sequence ID" value="NHA68864.1"/>
    <property type="molecule type" value="Genomic_DNA"/>
</dbReference>
<evidence type="ECO:0000313" key="1">
    <source>
        <dbReference type="EMBL" id="NHA68864.1"/>
    </source>
</evidence>
<protein>
    <submittedName>
        <fullName evidence="1">DUF2252 family protein</fullName>
    </submittedName>
</protein>